<protein>
    <submittedName>
        <fullName evidence="4">TetR/AcrR family transcriptional regulator</fullName>
    </submittedName>
</protein>
<dbReference type="InterPro" id="IPR009057">
    <property type="entry name" value="Homeodomain-like_sf"/>
</dbReference>
<evidence type="ECO:0000313" key="4">
    <source>
        <dbReference type="EMBL" id="NYT85444.1"/>
    </source>
</evidence>
<accession>A0A853H5Q8</accession>
<sequence>MIADFESFKIELSLSKIEICRELYHLNRDMIRIKKEHIAVKNLLRIINSTLRLTSAKGFHAMSLRDLCADSGFSIGGLYAYIRSKEDLVGLIQGHGFLLTRRTMLDYTRDVIVPREKLLAAVKAHVYLSELMQPWFYFSFMETKSLPDKQKKEAIAIELEVETILCNIIQDGVAAGAFRDINARMLASLCKAMMQDWYLKRGKYSKQDVSATQYAELIGTVLERYLSPDLPLKA</sequence>
<evidence type="ECO:0000256" key="1">
    <source>
        <dbReference type="ARBA" id="ARBA00023125"/>
    </source>
</evidence>
<dbReference type="OrthoDB" id="9808189at2"/>
<dbReference type="RefSeq" id="WP_130039040.1">
    <property type="nucleotide sequence ID" value="NZ_JACCEV010000002.1"/>
</dbReference>
<feature type="domain" description="HTH-type transcriptional repressor KstR2 C-terminal" evidence="3">
    <location>
        <begin position="114"/>
        <end position="218"/>
    </location>
</feature>
<proteinExistence type="predicted"/>
<dbReference type="Pfam" id="PF00440">
    <property type="entry name" value="TetR_N"/>
    <property type="match status" value="1"/>
</dbReference>
<keyword evidence="5" id="KW-1185">Reference proteome</keyword>
<comment type="caution">
    <text evidence="4">The sequence shown here is derived from an EMBL/GenBank/DDBJ whole genome shotgun (WGS) entry which is preliminary data.</text>
</comment>
<keyword evidence="1" id="KW-0238">DNA-binding</keyword>
<dbReference type="InterPro" id="IPR001647">
    <property type="entry name" value="HTH_TetR"/>
</dbReference>
<dbReference type="Gene3D" id="1.10.10.60">
    <property type="entry name" value="Homeodomain-like"/>
    <property type="match status" value="1"/>
</dbReference>
<reference evidence="4 5" key="1">
    <citation type="submission" date="2020-07" db="EMBL/GenBank/DDBJ databases">
        <title>Taxonomic revisions and descriptions of new bacterial species based on genomic comparisons in the high-G+C-content subgroup of the family Alcaligenaceae.</title>
        <authorList>
            <person name="Szabo A."/>
            <person name="Felfoldi T."/>
        </authorList>
    </citation>
    <scope>NUCLEOTIDE SEQUENCE [LARGE SCALE GENOMIC DNA]</scope>
    <source>
        <strain evidence="4 5">DSM 25667</strain>
    </source>
</reference>
<name>A0A853H5Q8_9BURK</name>
<feature type="domain" description="HTH tetR-type" evidence="2">
    <location>
        <begin position="46"/>
        <end position="89"/>
    </location>
</feature>
<dbReference type="AlphaFoldDB" id="A0A853H5Q8"/>
<evidence type="ECO:0000259" key="3">
    <source>
        <dbReference type="Pfam" id="PF17932"/>
    </source>
</evidence>
<evidence type="ECO:0000313" key="5">
    <source>
        <dbReference type="Proteomes" id="UP000554144"/>
    </source>
</evidence>
<dbReference type="SUPFAM" id="SSF46689">
    <property type="entry name" value="Homeodomain-like"/>
    <property type="match status" value="1"/>
</dbReference>
<dbReference type="Pfam" id="PF17932">
    <property type="entry name" value="TetR_C_24"/>
    <property type="match status" value="1"/>
</dbReference>
<dbReference type="GO" id="GO:0003677">
    <property type="term" value="F:DNA binding"/>
    <property type="evidence" value="ECO:0007669"/>
    <property type="project" value="UniProtKB-KW"/>
</dbReference>
<dbReference type="InterPro" id="IPR041490">
    <property type="entry name" value="KstR2_TetR_C"/>
</dbReference>
<dbReference type="Gene3D" id="1.10.357.10">
    <property type="entry name" value="Tetracycline Repressor, domain 2"/>
    <property type="match status" value="1"/>
</dbReference>
<gene>
    <name evidence="4" type="ORF">H0A62_07495</name>
</gene>
<dbReference type="SUPFAM" id="SSF48498">
    <property type="entry name" value="Tetracyclin repressor-like, C-terminal domain"/>
    <property type="match status" value="1"/>
</dbReference>
<dbReference type="InterPro" id="IPR036271">
    <property type="entry name" value="Tet_transcr_reg_TetR-rel_C_sf"/>
</dbReference>
<evidence type="ECO:0000259" key="2">
    <source>
        <dbReference type="Pfam" id="PF00440"/>
    </source>
</evidence>
<dbReference type="EMBL" id="JACCEV010000002">
    <property type="protein sequence ID" value="NYT85444.1"/>
    <property type="molecule type" value="Genomic_DNA"/>
</dbReference>
<dbReference type="Proteomes" id="UP000554144">
    <property type="component" value="Unassembled WGS sequence"/>
</dbReference>
<organism evidence="4 5">
    <name type="scientific">Pollutimonas harenae</name>
    <dbReference type="NCBI Taxonomy" id="657015"/>
    <lineage>
        <taxon>Bacteria</taxon>
        <taxon>Pseudomonadati</taxon>
        <taxon>Pseudomonadota</taxon>
        <taxon>Betaproteobacteria</taxon>
        <taxon>Burkholderiales</taxon>
        <taxon>Alcaligenaceae</taxon>
        <taxon>Pollutimonas</taxon>
    </lineage>
</organism>